<evidence type="ECO:0000313" key="7">
    <source>
        <dbReference type="EMBL" id="MBK1644853.1"/>
    </source>
</evidence>
<dbReference type="EMBL" id="NRSD01000008">
    <property type="protein sequence ID" value="MBK1644853.1"/>
    <property type="molecule type" value="Genomic_DNA"/>
</dbReference>
<dbReference type="SUPFAM" id="SSF52540">
    <property type="entry name" value="P-loop containing nucleoside triphosphate hydrolases"/>
    <property type="match status" value="1"/>
</dbReference>
<keyword evidence="8" id="KW-1185">Reference proteome</keyword>
<evidence type="ECO:0000256" key="3">
    <source>
        <dbReference type="ARBA" id="ARBA00022777"/>
    </source>
</evidence>
<dbReference type="InterPro" id="IPR050445">
    <property type="entry name" value="Bact_polysacc_biosynth/exp"/>
</dbReference>
<dbReference type="Pfam" id="PF13614">
    <property type="entry name" value="AAA_31"/>
    <property type="match status" value="1"/>
</dbReference>
<keyword evidence="1" id="KW-0808">Transferase</keyword>
<name>A0A9X1B929_9GAMM</name>
<dbReference type="PANTHER" id="PTHR32309">
    <property type="entry name" value="TYROSINE-PROTEIN KINASE"/>
    <property type="match status" value="1"/>
</dbReference>
<dbReference type="PANTHER" id="PTHR32309:SF31">
    <property type="entry name" value="CAPSULAR EXOPOLYSACCHARIDE FAMILY"/>
    <property type="match status" value="1"/>
</dbReference>
<dbReference type="RefSeq" id="WP_200387665.1">
    <property type="nucleotide sequence ID" value="NZ_NRSD01000008.1"/>
</dbReference>
<comment type="caution">
    <text evidence="7">The sequence shown here is derived from an EMBL/GenBank/DDBJ whole genome shotgun (WGS) entry which is preliminary data.</text>
</comment>
<evidence type="ECO:0000256" key="4">
    <source>
        <dbReference type="ARBA" id="ARBA00022840"/>
    </source>
</evidence>
<dbReference type="AlphaFoldDB" id="A0A9X1B929"/>
<protein>
    <recommendedName>
        <fullName evidence="6">AAA domain-containing protein</fullName>
    </recommendedName>
</protein>
<proteinExistence type="predicted"/>
<reference evidence="7 8" key="1">
    <citation type="journal article" date="2020" name="Microorganisms">
        <title>Osmotic Adaptation and Compatible Solute Biosynthesis of Phototrophic Bacteria as Revealed from Genome Analyses.</title>
        <authorList>
            <person name="Imhoff J.F."/>
            <person name="Rahn T."/>
            <person name="Kunzel S."/>
            <person name="Keller A."/>
            <person name="Neulinger S.C."/>
        </authorList>
    </citation>
    <scope>NUCLEOTIDE SEQUENCE [LARGE SCALE GENOMIC DNA]</scope>
    <source>
        <strain evidence="7 8">DSM 21303</strain>
    </source>
</reference>
<keyword evidence="2" id="KW-0547">Nucleotide-binding</keyword>
<sequence>MDRLSKALEKARADRALVVQQPTQRQALGRQGPHVQSGHIEIPKIQIRETTLEFLEAHRVLTDRSNHQATTAYKLLRTQVVQQMKAKGWKTLVVTSPNQGNGKTVTAINLAINIARQAHQDVLLIDLDLRHPSIHRYLCEQESPGLSDYIAHSTDLSEILFTPGIEGLTVLPGREAFPHSSETLLLNKTITLIDDLQQAFSAGLIILDMPPVLSVDDVVAFSSHWDAVLLVVEEGITTETEVRKCLDLLKSKPLLGTVMNKSYETVPENYY</sequence>
<dbReference type="InterPro" id="IPR005702">
    <property type="entry name" value="Wzc-like_C"/>
</dbReference>
<feature type="domain" description="AAA" evidence="6">
    <location>
        <begin position="93"/>
        <end position="233"/>
    </location>
</feature>
<evidence type="ECO:0000313" key="8">
    <source>
        <dbReference type="Proteomes" id="UP001138802"/>
    </source>
</evidence>
<dbReference type="InterPro" id="IPR025669">
    <property type="entry name" value="AAA_dom"/>
</dbReference>
<evidence type="ECO:0000256" key="2">
    <source>
        <dbReference type="ARBA" id="ARBA00022741"/>
    </source>
</evidence>
<evidence type="ECO:0000256" key="5">
    <source>
        <dbReference type="ARBA" id="ARBA00023137"/>
    </source>
</evidence>
<dbReference type="Gene3D" id="3.40.50.300">
    <property type="entry name" value="P-loop containing nucleotide triphosphate hydrolases"/>
    <property type="match status" value="1"/>
</dbReference>
<organism evidence="7 8">
    <name type="scientific">Thiocapsa imhoffii</name>
    <dbReference type="NCBI Taxonomy" id="382777"/>
    <lineage>
        <taxon>Bacteria</taxon>
        <taxon>Pseudomonadati</taxon>
        <taxon>Pseudomonadota</taxon>
        <taxon>Gammaproteobacteria</taxon>
        <taxon>Chromatiales</taxon>
        <taxon>Chromatiaceae</taxon>
        <taxon>Thiocapsa</taxon>
    </lineage>
</organism>
<evidence type="ECO:0000259" key="6">
    <source>
        <dbReference type="Pfam" id="PF13614"/>
    </source>
</evidence>
<dbReference type="Proteomes" id="UP001138802">
    <property type="component" value="Unassembled WGS sequence"/>
</dbReference>
<accession>A0A9X1B929</accession>
<gene>
    <name evidence="7" type="ORF">CKO25_09365</name>
</gene>
<keyword evidence="5" id="KW-0829">Tyrosine-protein kinase</keyword>
<keyword evidence="4" id="KW-0067">ATP-binding</keyword>
<keyword evidence="3" id="KW-0418">Kinase</keyword>
<dbReference type="CDD" id="cd05387">
    <property type="entry name" value="BY-kinase"/>
    <property type="match status" value="1"/>
</dbReference>
<dbReference type="InterPro" id="IPR027417">
    <property type="entry name" value="P-loop_NTPase"/>
</dbReference>
<evidence type="ECO:0000256" key="1">
    <source>
        <dbReference type="ARBA" id="ARBA00022679"/>
    </source>
</evidence>